<dbReference type="CDD" id="cd00229">
    <property type="entry name" value="SGNH_hydrolase"/>
    <property type="match status" value="1"/>
</dbReference>
<dbReference type="Proteomes" id="UP001152599">
    <property type="component" value="Unassembled WGS sequence"/>
</dbReference>
<proteinExistence type="predicted"/>
<reference evidence="2" key="1">
    <citation type="submission" date="2022-07" db="EMBL/GenBank/DDBJ databases">
        <title>Description and genome-wide analysis of Profundicola chukchiensis gen. nov., sp. nov., marine bacteria isolated from bottom sediments of the Chukchi Sea.</title>
        <authorList>
            <person name="Romanenko L."/>
            <person name="Otstavnykh N."/>
            <person name="Kurilenko V."/>
            <person name="Eremeev V."/>
            <person name="Velansky P."/>
            <person name="Mikhailov V."/>
            <person name="Isaeva M."/>
        </authorList>
    </citation>
    <scope>NUCLEOTIDE SEQUENCE</scope>
    <source>
        <strain evidence="2">KMM 9713</strain>
    </source>
</reference>
<dbReference type="GO" id="GO:0016788">
    <property type="term" value="F:hydrolase activity, acting on ester bonds"/>
    <property type="evidence" value="ECO:0007669"/>
    <property type="project" value="UniProtKB-ARBA"/>
</dbReference>
<keyword evidence="3" id="KW-1185">Reference proteome</keyword>
<dbReference type="InterPro" id="IPR014982">
    <property type="entry name" value="GSCFA"/>
</dbReference>
<gene>
    <name evidence="2" type="ORF">NMK71_00755</name>
</gene>
<dbReference type="AlphaFoldDB" id="A0A9X4MWP2"/>
<dbReference type="Pfam" id="PF08885">
    <property type="entry name" value="GSCFA"/>
    <property type="match status" value="1"/>
</dbReference>
<dbReference type="Gene3D" id="3.40.50.1110">
    <property type="entry name" value="SGNH hydrolase"/>
    <property type="match status" value="1"/>
</dbReference>
<accession>A0A9X4MWP2</accession>
<sequence length="328" mass="38634">MNLFSQVPIEKPSFDIQYQDGIFCLGSCFVAEIGERLKQAKFQTLINPFGTQFHPLAMENVLSRVYTRSYYTEKEIYNYQGLFFSWDHSHLFSRPKLKQVLDLVNESIEEANDFLTRTSVFVFTLGTAWAYYLNGGFSVSNCHKVPQKNFNKLLLSEKEVFDALRNMVLMVKDVKPNAKIIFTVSPVRHVRDGYRENHVSKGVLHRALHVLLREYQDVNYFPSYEIVLDELRDYRYYDKDLVHLNELGVDYIWDKFKSTYFSGETQGMMQEVDKMLMALAHKPINPEGVEHRKFLFDTMKKLERLAMQMPKNSLNEEINELKNRIHVY</sequence>
<dbReference type="InterPro" id="IPR036514">
    <property type="entry name" value="SGNH_hydro_sf"/>
</dbReference>
<dbReference type="SUPFAM" id="SSF52266">
    <property type="entry name" value="SGNH hydrolase"/>
    <property type="match status" value="1"/>
</dbReference>
<dbReference type="RefSeq" id="WP_304419674.1">
    <property type="nucleotide sequence ID" value="NZ_JANCMU010000001.1"/>
</dbReference>
<evidence type="ECO:0000259" key="1">
    <source>
        <dbReference type="Pfam" id="PF08885"/>
    </source>
</evidence>
<organism evidence="2 3">
    <name type="scientific">Profundicola chukchiensis</name>
    <dbReference type="NCBI Taxonomy" id="2961959"/>
    <lineage>
        <taxon>Bacteria</taxon>
        <taxon>Pseudomonadati</taxon>
        <taxon>Bacteroidota</taxon>
        <taxon>Flavobacteriia</taxon>
        <taxon>Flavobacteriales</taxon>
        <taxon>Weeksellaceae</taxon>
        <taxon>Profundicola</taxon>
    </lineage>
</organism>
<evidence type="ECO:0000313" key="2">
    <source>
        <dbReference type="EMBL" id="MDG4944932.1"/>
    </source>
</evidence>
<comment type="caution">
    <text evidence="2">The sequence shown here is derived from an EMBL/GenBank/DDBJ whole genome shotgun (WGS) entry which is preliminary data.</text>
</comment>
<dbReference type="EMBL" id="JANCMU010000001">
    <property type="protein sequence ID" value="MDG4944932.1"/>
    <property type="molecule type" value="Genomic_DNA"/>
</dbReference>
<evidence type="ECO:0000313" key="3">
    <source>
        <dbReference type="Proteomes" id="UP001152599"/>
    </source>
</evidence>
<protein>
    <submittedName>
        <fullName evidence="2">GSCFA domain-containing protein</fullName>
    </submittedName>
</protein>
<name>A0A9X4MWP2_9FLAO</name>
<feature type="domain" description="GSCFA" evidence="1">
    <location>
        <begin position="22"/>
        <end position="256"/>
    </location>
</feature>